<feature type="compositionally biased region" description="Low complexity" evidence="1">
    <location>
        <begin position="34"/>
        <end position="64"/>
    </location>
</feature>
<organism evidence="3 4">
    <name type="scientific">Williamsia phyllosphaerae</name>
    <dbReference type="NCBI Taxonomy" id="885042"/>
    <lineage>
        <taxon>Bacteria</taxon>
        <taxon>Bacillati</taxon>
        <taxon>Actinomycetota</taxon>
        <taxon>Actinomycetes</taxon>
        <taxon>Mycobacteriales</taxon>
        <taxon>Nocardiaceae</taxon>
        <taxon>Williamsia</taxon>
    </lineage>
</organism>
<evidence type="ECO:0000256" key="2">
    <source>
        <dbReference type="SAM" id="SignalP"/>
    </source>
</evidence>
<evidence type="ECO:0000313" key="4">
    <source>
        <dbReference type="Proteomes" id="UP000632454"/>
    </source>
</evidence>
<accession>A0ABQ1V5R9</accession>
<sequence>MEKLKLAGMVGAGLLALFVATGCSSNDTEKAEPSTVTVISTETETQVATTPEPIPAPETSSTPAIATSMGSGTFVVGTDVAAGTYQTTGPSDSSAGCAYTFLPRRGASLTEATGGNTFFGPGYMEVADGQVVQTINCNWTLQP</sequence>
<protein>
    <recommendedName>
        <fullName evidence="5">Lipoprotein</fullName>
    </recommendedName>
</protein>
<feature type="region of interest" description="Disordered" evidence="1">
    <location>
        <begin position="25"/>
        <end position="68"/>
    </location>
</feature>
<evidence type="ECO:0000313" key="3">
    <source>
        <dbReference type="EMBL" id="GGF39149.1"/>
    </source>
</evidence>
<keyword evidence="4" id="KW-1185">Reference proteome</keyword>
<gene>
    <name evidence="3" type="ORF">GCM10007298_38560</name>
</gene>
<dbReference type="Proteomes" id="UP000632454">
    <property type="component" value="Unassembled WGS sequence"/>
</dbReference>
<evidence type="ECO:0008006" key="5">
    <source>
        <dbReference type="Google" id="ProtNLM"/>
    </source>
</evidence>
<evidence type="ECO:0000256" key="1">
    <source>
        <dbReference type="SAM" id="MobiDB-lite"/>
    </source>
</evidence>
<dbReference type="PROSITE" id="PS51257">
    <property type="entry name" value="PROKAR_LIPOPROTEIN"/>
    <property type="match status" value="1"/>
</dbReference>
<comment type="caution">
    <text evidence="3">The sequence shown here is derived from an EMBL/GenBank/DDBJ whole genome shotgun (WGS) entry which is preliminary data.</text>
</comment>
<reference evidence="4" key="1">
    <citation type="journal article" date="2019" name="Int. J. Syst. Evol. Microbiol.">
        <title>The Global Catalogue of Microorganisms (GCM) 10K type strain sequencing project: providing services to taxonomists for standard genome sequencing and annotation.</title>
        <authorList>
            <consortium name="The Broad Institute Genomics Platform"/>
            <consortium name="The Broad Institute Genome Sequencing Center for Infectious Disease"/>
            <person name="Wu L."/>
            <person name="Ma J."/>
        </authorList>
    </citation>
    <scope>NUCLEOTIDE SEQUENCE [LARGE SCALE GENOMIC DNA]</scope>
    <source>
        <strain evidence="4">CCM 7855</strain>
    </source>
</reference>
<name>A0ABQ1V5R9_9NOCA</name>
<dbReference type="RefSeq" id="WP_188492010.1">
    <property type="nucleotide sequence ID" value="NZ_BMCS01000003.1"/>
</dbReference>
<dbReference type="EMBL" id="BMCS01000003">
    <property type="protein sequence ID" value="GGF39149.1"/>
    <property type="molecule type" value="Genomic_DNA"/>
</dbReference>
<feature type="signal peptide" evidence="2">
    <location>
        <begin position="1"/>
        <end position="25"/>
    </location>
</feature>
<keyword evidence="2" id="KW-0732">Signal</keyword>
<feature type="chain" id="PRO_5046849193" description="Lipoprotein" evidence="2">
    <location>
        <begin position="26"/>
        <end position="143"/>
    </location>
</feature>
<proteinExistence type="predicted"/>